<feature type="compositionally biased region" description="Low complexity" evidence="7">
    <location>
        <begin position="461"/>
        <end position="474"/>
    </location>
</feature>
<dbReference type="FunFam" id="3.40.50.200:FF:000014">
    <property type="entry name" value="Proteinase K"/>
    <property type="match status" value="1"/>
</dbReference>
<feature type="region of interest" description="Disordered" evidence="7">
    <location>
        <begin position="1"/>
        <end position="37"/>
    </location>
</feature>
<accession>A0AAD9MLZ0</accession>
<organism evidence="10 11">
    <name type="scientific">Prototheca wickerhamii</name>
    <dbReference type="NCBI Taxonomy" id="3111"/>
    <lineage>
        <taxon>Eukaryota</taxon>
        <taxon>Viridiplantae</taxon>
        <taxon>Chlorophyta</taxon>
        <taxon>core chlorophytes</taxon>
        <taxon>Trebouxiophyceae</taxon>
        <taxon>Chlorellales</taxon>
        <taxon>Chlorellaceae</taxon>
        <taxon>Prototheca</taxon>
    </lineage>
</organism>
<dbReference type="GO" id="GO:0005615">
    <property type="term" value="C:extracellular space"/>
    <property type="evidence" value="ECO:0007669"/>
    <property type="project" value="TreeGrafter"/>
</dbReference>
<comment type="caution">
    <text evidence="10">The sequence shown here is derived from an EMBL/GenBank/DDBJ whole genome shotgun (WGS) entry which is preliminary data.</text>
</comment>
<evidence type="ECO:0000313" key="10">
    <source>
        <dbReference type="EMBL" id="KAK2078903.1"/>
    </source>
</evidence>
<dbReference type="CDD" id="cd04077">
    <property type="entry name" value="Peptidases_S8_PCSK9_ProteinaseK_like"/>
    <property type="match status" value="1"/>
</dbReference>
<dbReference type="SUPFAM" id="SSF52743">
    <property type="entry name" value="Subtilisin-like"/>
    <property type="match status" value="1"/>
</dbReference>
<feature type="compositionally biased region" description="Low complexity" evidence="7">
    <location>
        <begin position="407"/>
        <end position="438"/>
    </location>
</feature>
<evidence type="ECO:0000256" key="7">
    <source>
        <dbReference type="SAM" id="MobiDB-lite"/>
    </source>
</evidence>
<evidence type="ECO:0000256" key="8">
    <source>
        <dbReference type="SAM" id="Phobius"/>
    </source>
</evidence>
<dbReference type="InterPro" id="IPR022398">
    <property type="entry name" value="Peptidase_S8_His-AS"/>
</dbReference>
<protein>
    <recommendedName>
        <fullName evidence="9">Peptidase S8/S53 domain-containing protein</fullName>
    </recommendedName>
</protein>
<name>A0AAD9MLZ0_PROWI</name>
<dbReference type="Gene3D" id="3.40.50.200">
    <property type="entry name" value="Peptidase S8/S53 domain"/>
    <property type="match status" value="1"/>
</dbReference>
<dbReference type="PANTHER" id="PTHR43806:SF11">
    <property type="entry name" value="CEREVISIN-RELATED"/>
    <property type="match status" value="1"/>
</dbReference>
<feature type="active site" description="Charge relay system" evidence="5">
    <location>
        <position position="356"/>
    </location>
</feature>
<dbReference type="GO" id="GO:0006508">
    <property type="term" value="P:proteolysis"/>
    <property type="evidence" value="ECO:0007669"/>
    <property type="project" value="UniProtKB-KW"/>
</dbReference>
<dbReference type="InterPro" id="IPR034193">
    <property type="entry name" value="PCSK9_ProteinaseK-like"/>
</dbReference>
<keyword evidence="8" id="KW-0472">Membrane</keyword>
<evidence type="ECO:0000259" key="9">
    <source>
        <dbReference type="Pfam" id="PF00082"/>
    </source>
</evidence>
<dbReference type="PROSITE" id="PS00138">
    <property type="entry name" value="SUBTILASE_SER"/>
    <property type="match status" value="1"/>
</dbReference>
<keyword evidence="8" id="KW-0812">Transmembrane</keyword>
<dbReference type="InterPro" id="IPR023828">
    <property type="entry name" value="Peptidase_S8_Ser-AS"/>
</dbReference>
<dbReference type="PROSITE" id="PS00136">
    <property type="entry name" value="SUBTILASE_ASP"/>
    <property type="match status" value="1"/>
</dbReference>
<reference evidence="10" key="1">
    <citation type="submission" date="2021-01" db="EMBL/GenBank/DDBJ databases">
        <authorList>
            <person name="Eckstrom K.M.E."/>
        </authorList>
    </citation>
    <scope>NUCLEOTIDE SEQUENCE</scope>
    <source>
        <strain evidence="10">UVCC 0001</strain>
    </source>
</reference>
<dbReference type="AlphaFoldDB" id="A0AAD9MLZ0"/>
<dbReference type="Pfam" id="PF00082">
    <property type="entry name" value="Peptidase_S8"/>
    <property type="match status" value="1"/>
</dbReference>
<gene>
    <name evidence="10" type="ORF">QBZ16_002593</name>
</gene>
<evidence type="ECO:0000256" key="1">
    <source>
        <dbReference type="ARBA" id="ARBA00011073"/>
    </source>
</evidence>
<dbReference type="GO" id="GO:0004252">
    <property type="term" value="F:serine-type endopeptidase activity"/>
    <property type="evidence" value="ECO:0007669"/>
    <property type="project" value="UniProtKB-UniRule"/>
</dbReference>
<evidence type="ECO:0000256" key="3">
    <source>
        <dbReference type="ARBA" id="ARBA00022801"/>
    </source>
</evidence>
<feature type="compositionally biased region" description="Low complexity" evidence="7">
    <location>
        <begin position="1"/>
        <end position="25"/>
    </location>
</feature>
<comment type="similarity">
    <text evidence="1 5 6">Belongs to the peptidase S8 family.</text>
</comment>
<dbReference type="InterPro" id="IPR015500">
    <property type="entry name" value="Peptidase_S8_subtilisin-rel"/>
</dbReference>
<evidence type="ECO:0000313" key="11">
    <source>
        <dbReference type="Proteomes" id="UP001255856"/>
    </source>
</evidence>
<dbReference type="InterPro" id="IPR023827">
    <property type="entry name" value="Peptidase_S8_Asp-AS"/>
</dbReference>
<feature type="compositionally biased region" description="Polar residues" evidence="7">
    <location>
        <begin position="387"/>
        <end position="406"/>
    </location>
</feature>
<keyword evidence="11" id="KW-1185">Reference proteome</keyword>
<keyword evidence="8" id="KW-1133">Transmembrane helix</keyword>
<feature type="active site" description="Charge relay system" evidence="5">
    <location>
        <position position="199"/>
    </location>
</feature>
<evidence type="ECO:0000256" key="4">
    <source>
        <dbReference type="ARBA" id="ARBA00022825"/>
    </source>
</evidence>
<evidence type="ECO:0000256" key="2">
    <source>
        <dbReference type="ARBA" id="ARBA00022670"/>
    </source>
</evidence>
<keyword evidence="3 5" id="KW-0378">Hydrolase</keyword>
<dbReference type="PROSITE" id="PS00137">
    <property type="entry name" value="SUBTILASE_HIS"/>
    <property type="match status" value="1"/>
</dbReference>
<feature type="region of interest" description="Disordered" evidence="7">
    <location>
        <begin position="372"/>
        <end position="488"/>
    </location>
</feature>
<dbReference type="InterPro" id="IPR000209">
    <property type="entry name" value="Peptidase_S8/S53_dom"/>
</dbReference>
<sequence>MCSVSASSGPSSTSGELSLASLSAASPPPPADSTQPQDDWIVQWRDGSTATDAACEAAGGCSQRFRRALSGAALRLARANLSSFLLAHRDEVAAVYADSEIRVGSMEVQDLGSSSAQLALGASSWSGLWGLDRLDQSSLPMDGLYHYEADGAGVTAYIIDSGVRASHEQFRASGGGASRASEAFTSLSSGTPGEDCQGHGTHVAGVVGGLTFGVAKGITLRALRVLNCDGTGLVSGAIAALDWLLENGSRPAVVTMSMAGAVSQALDDAVSAVVDAGFVVAVAAGNGDADACEVSPARTAAALTVGASDGNDRRLFYKAGSASNYGACVDIFAPGTNIQSAGISSDSATAYRTGTSQAAPFVAGAAALRLQGAPDTSPADGKLQPPEDSSWTFEGSGTSNLLVQSLWSTPSGAPSPSGSASPATAWSAPTAAATSTSPGEQAFASLPPPSTNKTAAASPTLAGDADALSGGASPTPSPPPADSSVVPIPGSDLQWALSAWGACEASSCLQERDVACQTVNGTAAAEAACQGYAVLAGEAEPAAYQACCDGTDVEGSSDGLGSGAITAIVVGSLAGVALLALVVVGAVYVARAVPPEDVALRERYQPAGPAFVPGTQT</sequence>
<dbReference type="InterPro" id="IPR036852">
    <property type="entry name" value="Peptidase_S8/S53_dom_sf"/>
</dbReference>
<feature type="transmembrane region" description="Helical" evidence="8">
    <location>
        <begin position="564"/>
        <end position="590"/>
    </location>
</feature>
<feature type="domain" description="Peptidase S8/S53" evidence="9">
    <location>
        <begin position="151"/>
        <end position="380"/>
    </location>
</feature>
<dbReference type="EMBL" id="JASFZW010000003">
    <property type="protein sequence ID" value="KAK2078903.1"/>
    <property type="molecule type" value="Genomic_DNA"/>
</dbReference>
<keyword evidence="2 5" id="KW-0645">Protease</keyword>
<dbReference type="PROSITE" id="PS51892">
    <property type="entry name" value="SUBTILASE"/>
    <property type="match status" value="1"/>
</dbReference>
<feature type="active site" description="Charge relay system" evidence="5">
    <location>
        <position position="160"/>
    </location>
</feature>
<dbReference type="PRINTS" id="PR00723">
    <property type="entry name" value="SUBTILISIN"/>
</dbReference>
<evidence type="ECO:0000256" key="6">
    <source>
        <dbReference type="RuleBase" id="RU003355"/>
    </source>
</evidence>
<dbReference type="PANTHER" id="PTHR43806">
    <property type="entry name" value="PEPTIDASE S8"/>
    <property type="match status" value="1"/>
</dbReference>
<keyword evidence="4 5" id="KW-0720">Serine protease</keyword>
<dbReference type="Proteomes" id="UP001255856">
    <property type="component" value="Unassembled WGS sequence"/>
</dbReference>
<dbReference type="InterPro" id="IPR050131">
    <property type="entry name" value="Peptidase_S8_subtilisin-like"/>
</dbReference>
<evidence type="ECO:0000256" key="5">
    <source>
        <dbReference type="PROSITE-ProRule" id="PRU01240"/>
    </source>
</evidence>
<proteinExistence type="inferred from homology"/>